<reference evidence="4" key="2">
    <citation type="journal article" date="2012" name="G3 (Bethesda)">
        <title>Pichia sorbitophila, an interspecies yeast hybrid reveals early steps of genome resolution following polyploidization.</title>
        <authorList>
            <person name="Leh Louis V."/>
            <person name="Despons L."/>
            <person name="Friedrich A."/>
            <person name="Martin T."/>
            <person name="Durrens P."/>
            <person name="Casaregola S."/>
            <person name="Neuveglise C."/>
            <person name="Fairhead C."/>
            <person name="Marck C."/>
            <person name="Cruz J.A."/>
            <person name="Straub M.L."/>
            <person name="Kugler V."/>
            <person name="Sacerdot C."/>
            <person name="Uzunov Z."/>
            <person name="Thierry A."/>
            <person name="Weiss S."/>
            <person name="Bleykasten C."/>
            <person name="De Montigny J."/>
            <person name="Jacques N."/>
            <person name="Jung P."/>
            <person name="Lemaire M."/>
            <person name="Mallet S."/>
            <person name="Morel G."/>
            <person name="Richard G.F."/>
            <person name="Sarkar A."/>
            <person name="Savel G."/>
            <person name="Schacherer J."/>
            <person name="Seret M.L."/>
            <person name="Talla E."/>
            <person name="Samson G."/>
            <person name="Jubin C."/>
            <person name="Poulain J."/>
            <person name="Vacherie B."/>
            <person name="Barbe V."/>
            <person name="Pelletier E."/>
            <person name="Sherman D.J."/>
            <person name="Westhof E."/>
            <person name="Weissenbach J."/>
            <person name="Baret P.V."/>
            <person name="Wincker P."/>
            <person name="Gaillardin C."/>
            <person name="Dujon B."/>
            <person name="Souciet J.L."/>
        </authorList>
    </citation>
    <scope>NUCLEOTIDE SEQUENCE [LARGE SCALE GENOMIC DNA]</scope>
    <source>
        <strain evidence="4">ATCC MYA-4447 / BCRC 22081 / CBS 7064 / NBRC 10061 / NRRL Y-12695</strain>
    </source>
</reference>
<accession>G8YK71</accession>
<dbReference type="Proteomes" id="UP000005222">
    <property type="component" value="Chromosome G"/>
</dbReference>
<dbReference type="eggNOG" id="KOG3566">
    <property type="taxonomic scope" value="Eukaryota"/>
</dbReference>
<dbReference type="HOGENOM" id="CLU_007442_3_1_1"/>
<dbReference type="PANTHER" id="PTHR13304:SF0">
    <property type="entry name" value="GLYCOSYLPHOSPHATIDYLINOSITOL ANCHOR ATTACHMENT 1 PROTEIN"/>
    <property type="match status" value="1"/>
</dbReference>
<keyword evidence="1" id="KW-0812">Transmembrane</keyword>
<organism evidence="2 4">
    <name type="scientific">Pichia sorbitophila (strain ATCC MYA-4447 / BCRC 22081 / CBS 7064 / NBRC 10061 / NRRL Y-12695)</name>
    <name type="common">Hybrid yeast</name>
    <dbReference type="NCBI Taxonomy" id="559304"/>
    <lineage>
        <taxon>Eukaryota</taxon>
        <taxon>Fungi</taxon>
        <taxon>Dikarya</taxon>
        <taxon>Ascomycota</taxon>
        <taxon>Saccharomycotina</taxon>
        <taxon>Pichiomycetes</taxon>
        <taxon>Debaryomycetaceae</taxon>
        <taxon>Millerozyma</taxon>
    </lineage>
</organism>
<evidence type="ECO:0000313" key="2">
    <source>
        <dbReference type="EMBL" id="CCE79951.1"/>
    </source>
</evidence>
<dbReference type="OMA" id="FFRESEW"/>
<feature type="transmembrane region" description="Helical" evidence="1">
    <location>
        <begin position="430"/>
        <end position="448"/>
    </location>
</feature>
<feature type="transmembrane region" description="Helical" evidence="1">
    <location>
        <begin position="392"/>
        <end position="410"/>
    </location>
</feature>
<evidence type="ECO:0000256" key="1">
    <source>
        <dbReference type="SAM" id="Phobius"/>
    </source>
</evidence>
<dbReference type="AlphaFoldDB" id="G8YK71"/>
<evidence type="ECO:0000313" key="3">
    <source>
        <dbReference type="EMBL" id="CCE80716.1"/>
    </source>
</evidence>
<dbReference type="GO" id="GO:0042765">
    <property type="term" value="C:GPI-anchor transamidase complex"/>
    <property type="evidence" value="ECO:0007669"/>
    <property type="project" value="InterPro"/>
</dbReference>
<dbReference type="Pfam" id="PF04114">
    <property type="entry name" value="Gaa1"/>
    <property type="match status" value="1"/>
</dbReference>
<name>G8YK71_PICSO</name>
<dbReference type="InParanoid" id="G8YK71"/>
<dbReference type="EMBL" id="FO082052">
    <property type="protein sequence ID" value="CCE80716.1"/>
    <property type="molecule type" value="Genomic_DNA"/>
</dbReference>
<dbReference type="EMBL" id="FO082053">
    <property type="protein sequence ID" value="CCE79951.1"/>
    <property type="molecule type" value="Genomic_DNA"/>
</dbReference>
<keyword evidence="4" id="KW-1185">Reference proteome</keyword>
<reference evidence="2" key="1">
    <citation type="submission" date="2011-10" db="EMBL/GenBank/DDBJ databases">
        <authorList>
            <person name="Genoscope - CEA"/>
        </authorList>
    </citation>
    <scope>NUCLEOTIDE SEQUENCE</scope>
</reference>
<dbReference type="PIRSF" id="PIRSF036762">
    <property type="entry name" value="GAA1"/>
    <property type="match status" value="1"/>
</dbReference>
<protein>
    <submittedName>
        <fullName evidence="2">Piso0_003044 protein</fullName>
    </submittedName>
</protein>
<feature type="transmembrane region" description="Helical" evidence="1">
    <location>
        <begin position="489"/>
        <end position="512"/>
    </location>
</feature>
<evidence type="ECO:0000313" key="4">
    <source>
        <dbReference type="Proteomes" id="UP000005222"/>
    </source>
</evidence>
<feature type="transmembrane region" description="Helical" evidence="1">
    <location>
        <begin position="359"/>
        <end position="380"/>
    </location>
</feature>
<dbReference type="InterPro" id="IPR007246">
    <property type="entry name" value="Gaa1"/>
</dbReference>
<dbReference type="OrthoDB" id="445301at2759"/>
<proteinExistence type="predicted"/>
<dbReference type="PANTHER" id="PTHR13304">
    <property type="entry name" value="GLYCOSYLPHOSPHATIDYLINOSITOL ANCHOR ATTACHMENT 1 PROTEIN"/>
    <property type="match status" value="1"/>
</dbReference>
<dbReference type="FunCoup" id="G8YK71">
    <property type="interactions" value="976"/>
</dbReference>
<sequence length="620" mass="69268">MALAETVLRKVHKLGLVPKLIKLIPLISFLFALASVSWLLVLPMDGFYRDTYISENALMPAQATSYFRESEWNHVRGFRTALQGIEDKAIPERNQIVEGWLQQYGLKTAYHKNNRGDDTLYAIMHAPRGEDTEAIVLTAPWSTSEGSYNVGGIATAVALLRYFKKMSIWSKNIILVLPEDGHVALRSWVEAYHTSLDETAGSIEAALVIEYGSASDHFDFYEVVYEGLNGQLPNLDLMNTINLIGYHENIGYSIQGTTRDELQKRTYSTRLRTLLKGILNLALVGLKKKTPGNEAFSGWQIQAVTVRAKGVDGPSDVTQFGRIIDSTFRSVNNLLEKFHQSFFFYLMLSPDNFVSIGTYLPAAVLLAVAYVLSSLGCLVINEVQAKFIAQSAYKILTIFIFVELGCLMLAKTLPLFVLGSDDDESVAALILYGFTVLTFASFVLSIKNQWIPKKYRMDKSLTFCLIALALFLISLLLTALLIVNFALAFLIGLAALPLTFIQPLVTTSNLKLLSESPKEKRKDLLSYLVNDGNSKRLKIGLCLLVSSPFFIIYIIGNLFVDESKGALILMKGLLTSWDELQCWTWFIVILGWFSAWSTVALSCIFGDFEIDSVESKMKKE</sequence>
<feature type="transmembrane region" description="Helical" evidence="1">
    <location>
        <begin position="20"/>
        <end position="41"/>
    </location>
</feature>
<feature type="transmembrane region" description="Helical" evidence="1">
    <location>
        <begin position="460"/>
        <end position="483"/>
    </location>
</feature>
<dbReference type="Proteomes" id="UP000005222">
    <property type="component" value="Chromosome H"/>
</dbReference>
<dbReference type="STRING" id="559304.G8YK71"/>
<gene>
    <name evidence="2" type="primary">Piso0_003044</name>
    <name evidence="2" type="ORF">GNLVRS01_PISO0G03658g</name>
    <name evidence="3" type="ORF">GNLVRS01_PISO0H03659g</name>
</gene>
<keyword evidence="1" id="KW-1133">Transmembrane helix</keyword>
<keyword evidence="1" id="KW-0472">Membrane</keyword>
<dbReference type="GO" id="GO:0016255">
    <property type="term" value="P:attachment of GPI anchor to protein"/>
    <property type="evidence" value="ECO:0007669"/>
    <property type="project" value="TreeGrafter"/>
</dbReference>
<feature type="transmembrane region" description="Helical" evidence="1">
    <location>
        <begin position="583"/>
        <end position="608"/>
    </location>
</feature>
<feature type="transmembrane region" description="Helical" evidence="1">
    <location>
        <begin position="539"/>
        <end position="560"/>
    </location>
</feature>